<dbReference type="KEGG" id="rsi:Runsl_2707"/>
<proteinExistence type="predicted"/>
<dbReference type="GO" id="GO:0007165">
    <property type="term" value="P:signal transduction"/>
    <property type="evidence" value="ECO:0007669"/>
    <property type="project" value="TreeGrafter"/>
</dbReference>
<feature type="signal peptide" evidence="1">
    <location>
        <begin position="1"/>
        <end position="19"/>
    </location>
</feature>
<protein>
    <submittedName>
        <fullName evidence="3">Peptidase S41</fullName>
    </submittedName>
</protein>
<evidence type="ECO:0000313" key="4">
    <source>
        <dbReference type="Proteomes" id="UP000000493"/>
    </source>
</evidence>
<sequence>MSSISKFAIAGLVAFSVLAVSCKENDPDPQTSLTTPSTSLTNADIRDSLWAYMKDVYLWYDKLPASFTPRNYSDPESEMDALRAYQPLDKWSFVEKAANFNSYFSDGETKDFGFWIKYDANNDLRVRYVYAQSPAGKAGVERGWKLIGINGKSIASLSDDAIVSAFYDAASTTFGFQKPDGSSVSVPLTTATYTLNTVLYTNTYNVAGKKAGYLVFNSFTGTPSQNELKAAITQFETAGISELIVDLRYNGGGDVDTQTMLANALAPTSVTRSSVMFSYQHNKKLSAWDKTTRFAKTGTLNLSRIFFITTSSSASASELLINNLKPYLDVKLIGSATHGKPVGMYGFEVMDYVIAPIAFKTVNAKNVGDYYDGIAVDASVADGLAKNWGDPLENCLATALNYIQTGSFTVTSNARLSAEQVAKNKPFDQKTVRDLVVKAPSGR</sequence>
<evidence type="ECO:0000259" key="2">
    <source>
        <dbReference type="SMART" id="SM00245"/>
    </source>
</evidence>
<evidence type="ECO:0000313" key="3">
    <source>
        <dbReference type="EMBL" id="AEI49105.1"/>
    </source>
</evidence>
<feature type="domain" description="Tail specific protease" evidence="2">
    <location>
        <begin position="181"/>
        <end position="383"/>
    </location>
</feature>
<dbReference type="EMBL" id="CP002859">
    <property type="protein sequence ID" value="AEI49105.1"/>
    <property type="molecule type" value="Genomic_DNA"/>
</dbReference>
<dbReference type="InterPro" id="IPR041613">
    <property type="entry name" value="Pept_S41_N"/>
</dbReference>
<feature type="chain" id="PRO_5030846255" evidence="1">
    <location>
        <begin position="20"/>
        <end position="443"/>
    </location>
</feature>
<dbReference type="InterPro" id="IPR029045">
    <property type="entry name" value="ClpP/crotonase-like_dom_sf"/>
</dbReference>
<dbReference type="GO" id="GO:0006508">
    <property type="term" value="P:proteolysis"/>
    <property type="evidence" value="ECO:0007669"/>
    <property type="project" value="InterPro"/>
</dbReference>
<dbReference type="Gene3D" id="3.90.226.10">
    <property type="entry name" value="2-enoyl-CoA Hydratase, Chain A, domain 1"/>
    <property type="match status" value="1"/>
</dbReference>
<dbReference type="GO" id="GO:0008236">
    <property type="term" value="F:serine-type peptidase activity"/>
    <property type="evidence" value="ECO:0007669"/>
    <property type="project" value="InterPro"/>
</dbReference>
<evidence type="ECO:0000256" key="1">
    <source>
        <dbReference type="SAM" id="SignalP"/>
    </source>
</evidence>
<reference evidence="4" key="1">
    <citation type="submission" date="2011-06" db="EMBL/GenBank/DDBJ databases">
        <title>The complete genome of chromosome of Runella slithyformis DSM 19594.</title>
        <authorList>
            <consortium name="US DOE Joint Genome Institute (JGI-PGF)"/>
            <person name="Lucas S."/>
            <person name="Han J."/>
            <person name="Lapidus A."/>
            <person name="Bruce D."/>
            <person name="Goodwin L."/>
            <person name="Pitluck S."/>
            <person name="Peters L."/>
            <person name="Kyrpides N."/>
            <person name="Mavromatis K."/>
            <person name="Ivanova N."/>
            <person name="Ovchinnikova G."/>
            <person name="Zhang X."/>
            <person name="Misra M."/>
            <person name="Detter J.C."/>
            <person name="Tapia R."/>
            <person name="Han C."/>
            <person name="Land M."/>
            <person name="Hauser L."/>
            <person name="Markowitz V."/>
            <person name="Cheng J.-F."/>
            <person name="Hugenholtz P."/>
            <person name="Woyke T."/>
            <person name="Wu D."/>
            <person name="Tindall B."/>
            <person name="Faehrich R."/>
            <person name="Brambilla E."/>
            <person name="Klenk H.-P."/>
            <person name="Eisen J.A."/>
        </authorList>
    </citation>
    <scope>NUCLEOTIDE SEQUENCE [LARGE SCALE GENOMIC DNA]</scope>
    <source>
        <strain evidence="4">ATCC 29530 / DSM 19594 / LMG 11500 / NCIMB 11436 / LSU 4</strain>
    </source>
</reference>
<dbReference type="Pfam" id="PF18294">
    <property type="entry name" value="Pept_S41_N"/>
    <property type="match status" value="1"/>
</dbReference>
<name>A0A7U3ZL08_RUNSL</name>
<keyword evidence="4" id="KW-1185">Reference proteome</keyword>
<dbReference type="Proteomes" id="UP000000493">
    <property type="component" value="Chromosome"/>
</dbReference>
<dbReference type="PROSITE" id="PS51257">
    <property type="entry name" value="PROKAR_LIPOPROTEIN"/>
    <property type="match status" value="1"/>
</dbReference>
<organism evidence="3 4">
    <name type="scientific">Runella slithyformis (strain ATCC 29530 / DSM 19594 / LMG 11500 / NCIMB 11436 / LSU 4)</name>
    <dbReference type="NCBI Taxonomy" id="761193"/>
    <lineage>
        <taxon>Bacteria</taxon>
        <taxon>Pseudomonadati</taxon>
        <taxon>Bacteroidota</taxon>
        <taxon>Cytophagia</taxon>
        <taxon>Cytophagales</taxon>
        <taxon>Spirosomataceae</taxon>
        <taxon>Runella</taxon>
    </lineage>
</organism>
<dbReference type="GO" id="GO:0004175">
    <property type="term" value="F:endopeptidase activity"/>
    <property type="evidence" value="ECO:0007669"/>
    <property type="project" value="TreeGrafter"/>
</dbReference>
<dbReference type="PANTHER" id="PTHR32060">
    <property type="entry name" value="TAIL-SPECIFIC PROTEASE"/>
    <property type="match status" value="1"/>
</dbReference>
<dbReference type="Gene3D" id="2.30.42.10">
    <property type="match status" value="1"/>
</dbReference>
<dbReference type="SMART" id="SM00245">
    <property type="entry name" value="TSPc"/>
    <property type="match status" value="1"/>
</dbReference>
<keyword evidence="1" id="KW-0732">Signal</keyword>
<reference evidence="3 4" key="2">
    <citation type="journal article" date="2012" name="Stand. Genomic Sci.">
        <title>Complete genome sequence of the aquatic bacterium Runella slithyformis type strain (LSU 4(T)).</title>
        <authorList>
            <person name="Copeland A."/>
            <person name="Zhang X."/>
            <person name="Misra M."/>
            <person name="Lapidus A."/>
            <person name="Nolan M."/>
            <person name="Lucas S."/>
            <person name="Deshpande S."/>
            <person name="Cheng J.F."/>
            <person name="Tapia R."/>
            <person name="Goodwin L.A."/>
            <person name="Pitluck S."/>
            <person name="Liolios K."/>
            <person name="Pagani I."/>
            <person name="Ivanova N."/>
            <person name="Mikhailova N."/>
            <person name="Pati A."/>
            <person name="Chen A."/>
            <person name="Palaniappan K."/>
            <person name="Land M."/>
            <person name="Hauser L."/>
            <person name="Pan C."/>
            <person name="Jeffries C.D."/>
            <person name="Detter J.C."/>
            <person name="Brambilla E.M."/>
            <person name="Rohde M."/>
            <person name="Djao O.D."/>
            <person name="Goker M."/>
            <person name="Sikorski J."/>
            <person name="Tindall B.J."/>
            <person name="Woyke T."/>
            <person name="Bristow J."/>
            <person name="Eisen J.A."/>
            <person name="Markowitz V."/>
            <person name="Hugenholtz P."/>
            <person name="Kyrpides N.C."/>
            <person name="Klenk H.P."/>
            <person name="Mavromatis K."/>
        </authorList>
    </citation>
    <scope>NUCLEOTIDE SEQUENCE [LARGE SCALE GENOMIC DNA]</scope>
    <source>
        <strain evidence="4">ATCC 29530 / DSM 19594 / LMG 11500 / NCIMB 11436 / LSU 4</strain>
    </source>
</reference>
<dbReference type="InterPro" id="IPR036034">
    <property type="entry name" value="PDZ_sf"/>
</dbReference>
<dbReference type="InterPro" id="IPR005151">
    <property type="entry name" value="Tail-specific_protease"/>
</dbReference>
<dbReference type="SUPFAM" id="SSF50156">
    <property type="entry name" value="PDZ domain-like"/>
    <property type="match status" value="1"/>
</dbReference>
<dbReference type="CDD" id="cd07561">
    <property type="entry name" value="Peptidase_S41_CPP_like"/>
    <property type="match status" value="1"/>
</dbReference>
<dbReference type="PANTHER" id="PTHR32060:SF30">
    <property type="entry name" value="CARBOXY-TERMINAL PROCESSING PROTEASE CTPA"/>
    <property type="match status" value="1"/>
</dbReference>
<dbReference type="Pfam" id="PF03572">
    <property type="entry name" value="Peptidase_S41"/>
    <property type="match status" value="1"/>
</dbReference>
<gene>
    <name evidence="3" type="ordered locus">Runsl_2707</name>
</gene>
<accession>A0A7U3ZL08</accession>
<dbReference type="GO" id="GO:0030288">
    <property type="term" value="C:outer membrane-bounded periplasmic space"/>
    <property type="evidence" value="ECO:0007669"/>
    <property type="project" value="TreeGrafter"/>
</dbReference>
<dbReference type="Gene3D" id="3.30.750.170">
    <property type="match status" value="1"/>
</dbReference>
<dbReference type="SUPFAM" id="SSF52096">
    <property type="entry name" value="ClpP/crotonase"/>
    <property type="match status" value="1"/>
</dbReference>
<dbReference type="RefSeq" id="WP_013928414.1">
    <property type="nucleotide sequence ID" value="NC_015703.1"/>
</dbReference>
<dbReference type="AlphaFoldDB" id="A0A7U3ZL08"/>